<evidence type="ECO:0000256" key="1">
    <source>
        <dbReference type="SAM" id="Coils"/>
    </source>
</evidence>
<reference evidence="2" key="1">
    <citation type="submission" date="2021-01" db="EMBL/GenBank/DDBJ databases">
        <authorList>
            <person name="Corre E."/>
            <person name="Pelletier E."/>
            <person name="Niang G."/>
            <person name="Scheremetjew M."/>
            <person name="Finn R."/>
            <person name="Kale V."/>
            <person name="Holt S."/>
            <person name="Cochrane G."/>
            <person name="Meng A."/>
            <person name="Brown T."/>
            <person name="Cohen L."/>
        </authorList>
    </citation>
    <scope>NUCLEOTIDE SEQUENCE</scope>
    <source>
        <strain evidence="2">CCAP 1951/1</strain>
    </source>
</reference>
<organism evidence="2">
    <name type="scientific">Neobodo designis</name>
    <name type="common">Flagellated protozoan</name>
    <name type="synonym">Bodo designis</name>
    <dbReference type="NCBI Taxonomy" id="312471"/>
    <lineage>
        <taxon>Eukaryota</taxon>
        <taxon>Discoba</taxon>
        <taxon>Euglenozoa</taxon>
        <taxon>Kinetoplastea</taxon>
        <taxon>Metakinetoplastina</taxon>
        <taxon>Neobodonida</taxon>
        <taxon>Neobodo</taxon>
    </lineage>
</organism>
<proteinExistence type="predicted"/>
<protein>
    <submittedName>
        <fullName evidence="2">Uncharacterized protein</fullName>
    </submittedName>
</protein>
<name>A0A7S1R116_NEODS</name>
<gene>
    <name evidence="2" type="ORF">NDES1114_LOCUS33830</name>
</gene>
<feature type="coiled-coil region" evidence="1">
    <location>
        <begin position="116"/>
        <end position="178"/>
    </location>
</feature>
<keyword evidence="1" id="KW-0175">Coiled coil</keyword>
<sequence length="249" mass="27987">MQDLIAENEKLREIEEQFWVLLQEHETLEKRLQTNTSAQLEPRAEANSAEVERITEALREALELLLARERGESIAFSRGPVAAFLSWCEIEEVKKEARGTTITSTSPSGAAARDLVPGMEHEVHALRSKVRDLEKENTQLQEELDRVDLSRIQALEDADRMQRQVASLSESIVEIRAALNSERARAEKHASEAAKLPQVRARLAERDGEIAELAAELERVKRIGDVAGIDLAADAARIREDLEKRRGVQ</sequence>
<dbReference type="AlphaFoldDB" id="A0A7S1R116"/>
<accession>A0A7S1R116</accession>
<dbReference type="EMBL" id="HBGF01050509">
    <property type="protein sequence ID" value="CAD9152896.1"/>
    <property type="molecule type" value="Transcribed_RNA"/>
</dbReference>
<evidence type="ECO:0000313" key="2">
    <source>
        <dbReference type="EMBL" id="CAD9152896.1"/>
    </source>
</evidence>